<feature type="non-terminal residue" evidence="1">
    <location>
        <position position="86"/>
    </location>
</feature>
<name>A0A6H5HJ81_9HEMI</name>
<dbReference type="EMBL" id="CADCXU010031508">
    <property type="protein sequence ID" value="CAB0017494.1"/>
    <property type="molecule type" value="Genomic_DNA"/>
</dbReference>
<protein>
    <submittedName>
        <fullName evidence="1">Uncharacterized protein</fullName>
    </submittedName>
</protein>
<organism evidence="1 2">
    <name type="scientific">Nesidiocoris tenuis</name>
    <dbReference type="NCBI Taxonomy" id="355587"/>
    <lineage>
        <taxon>Eukaryota</taxon>
        <taxon>Metazoa</taxon>
        <taxon>Ecdysozoa</taxon>
        <taxon>Arthropoda</taxon>
        <taxon>Hexapoda</taxon>
        <taxon>Insecta</taxon>
        <taxon>Pterygota</taxon>
        <taxon>Neoptera</taxon>
        <taxon>Paraneoptera</taxon>
        <taxon>Hemiptera</taxon>
        <taxon>Heteroptera</taxon>
        <taxon>Panheteroptera</taxon>
        <taxon>Cimicomorpha</taxon>
        <taxon>Miridae</taxon>
        <taxon>Dicyphina</taxon>
        <taxon>Nesidiocoris</taxon>
    </lineage>
</organism>
<keyword evidence="2" id="KW-1185">Reference proteome</keyword>
<reference evidence="1 2" key="1">
    <citation type="submission" date="2020-02" db="EMBL/GenBank/DDBJ databases">
        <authorList>
            <person name="Ferguson B K."/>
        </authorList>
    </citation>
    <scope>NUCLEOTIDE SEQUENCE [LARGE SCALE GENOMIC DNA]</scope>
</reference>
<dbReference type="AlphaFoldDB" id="A0A6H5HJ81"/>
<accession>A0A6H5HJ81</accession>
<evidence type="ECO:0000313" key="1">
    <source>
        <dbReference type="EMBL" id="CAB0017494.1"/>
    </source>
</evidence>
<proteinExistence type="predicted"/>
<sequence length="86" mass="10083">MYDYTNGYVERHFTRRQVEGTKNSFVWTAMKTDSSRFQESSLDVWSTQHGLARTIIQTPWIRELPSIELILRSELMSMNINPTTIA</sequence>
<evidence type="ECO:0000313" key="2">
    <source>
        <dbReference type="Proteomes" id="UP000479000"/>
    </source>
</evidence>
<dbReference type="Proteomes" id="UP000479000">
    <property type="component" value="Unassembled WGS sequence"/>
</dbReference>
<gene>
    <name evidence="1" type="ORF">NTEN_LOCUS21499</name>
</gene>